<organism evidence="1 2">
    <name type="scientific">Batillaria attramentaria</name>
    <dbReference type="NCBI Taxonomy" id="370345"/>
    <lineage>
        <taxon>Eukaryota</taxon>
        <taxon>Metazoa</taxon>
        <taxon>Spiralia</taxon>
        <taxon>Lophotrochozoa</taxon>
        <taxon>Mollusca</taxon>
        <taxon>Gastropoda</taxon>
        <taxon>Caenogastropoda</taxon>
        <taxon>Sorbeoconcha</taxon>
        <taxon>Cerithioidea</taxon>
        <taxon>Batillariidae</taxon>
        <taxon>Batillaria</taxon>
    </lineage>
</organism>
<keyword evidence="2" id="KW-1185">Reference proteome</keyword>
<accession>A0ABD0J2N6</accession>
<dbReference type="EMBL" id="JACVVK020000707">
    <property type="protein sequence ID" value="KAK7453914.1"/>
    <property type="molecule type" value="Genomic_DNA"/>
</dbReference>
<comment type="caution">
    <text evidence="1">The sequence shown here is derived from an EMBL/GenBank/DDBJ whole genome shotgun (WGS) entry which is preliminary data.</text>
</comment>
<evidence type="ECO:0000313" key="1">
    <source>
        <dbReference type="EMBL" id="KAK7453914.1"/>
    </source>
</evidence>
<proteinExistence type="predicted"/>
<dbReference type="AlphaFoldDB" id="A0ABD0J2N6"/>
<reference evidence="1 2" key="1">
    <citation type="journal article" date="2023" name="Sci. Data">
        <title>Genome assembly of the Korean intertidal mud-creeper Batillaria attramentaria.</title>
        <authorList>
            <person name="Patra A.K."/>
            <person name="Ho P.T."/>
            <person name="Jun S."/>
            <person name="Lee S.J."/>
            <person name="Kim Y."/>
            <person name="Won Y.J."/>
        </authorList>
    </citation>
    <scope>NUCLEOTIDE SEQUENCE [LARGE SCALE GENOMIC DNA]</scope>
    <source>
        <strain evidence="1">Wonlab-2016</strain>
    </source>
</reference>
<evidence type="ECO:0000313" key="2">
    <source>
        <dbReference type="Proteomes" id="UP001519460"/>
    </source>
</evidence>
<dbReference type="Proteomes" id="UP001519460">
    <property type="component" value="Unassembled WGS sequence"/>
</dbReference>
<sequence>MHLSTIRPPGFPTCKKRICLTAFRLCISCTDLLAIKDNFPIKHPNKFHSVYVFFRLRAFPCIFGTLRHYPSRAGSARDLRSLPGPARLKSAVLSANPQTPTPHTKRSLSVRGCARGKAELVWETDSLSDCLAPPVG</sequence>
<protein>
    <submittedName>
        <fullName evidence="1">Uncharacterized protein</fullName>
    </submittedName>
</protein>
<gene>
    <name evidence="1" type="ORF">BaRGS_00039620</name>
</gene>
<name>A0ABD0J2N6_9CAEN</name>